<comment type="similarity">
    <text evidence="3">Belongs to the histone H3 family.</text>
</comment>
<evidence type="ECO:0000313" key="10">
    <source>
        <dbReference type="Proteomes" id="UP001168972"/>
    </source>
</evidence>
<feature type="domain" description="Core Histone H2A/H2B/H3" evidence="8">
    <location>
        <begin position="35"/>
        <end position="125"/>
    </location>
</feature>
<evidence type="ECO:0000256" key="1">
    <source>
        <dbReference type="ARBA" id="ARBA00004123"/>
    </source>
</evidence>
<protein>
    <recommendedName>
        <fullName evidence="8">Core Histone H2A/H2B/H3 domain-containing protein</fullName>
    </recommendedName>
</protein>
<keyword evidence="5" id="KW-0238">DNA-binding</keyword>
<dbReference type="SMART" id="SM00428">
    <property type="entry name" value="H3"/>
    <property type="match status" value="1"/>
</dbReference>
<reference evidence="9" key="2">
    <citation type="submission" date="2023-03" db="EMBL/GenBank/DDBJ databases">
        <authorList>
            <person name="Inwood S.N."/>
            <person name="Skelly J.G."/>
            <person name="Guhlin J."/>
            <person name="Harrop T.W.R."/>
            <person name="Goldson S.G."/>
            <person name="Dearden P.K."/>
        </authorList>
    </citation>
    <scope>NUCLEOTIDE SEQUENCE</scope>
    <source>
        <strain evidence="9">Lincoln</strain>
        <tissue evidence="9">Whole body</tissue>
    </source>
</reference>
<evidence type="ECO:0000256" key="5">
    <source>
        <dbReference type="ARBA" id="ARBA00023125"/>
    </source>
</evidence>
<dbReference type="InterPro" id="IPR000164">
    <property type="entry name" value="Histone_H3/CENP-A"/>
</dbReference>
<dbReference type="PANTHER" id="PTHR11426">
    <property type="entry name" value="HISTONE H3"/>
    <property type="match status" value="1"/>
</dbReference>
<dbReference type="GO" id="GO:0000786">
    <property type="term" value="C:nucleosome"/>
    <property type="evidence" value="ECO:0007669"/>
    <property type="project" value="UniProtKB-KW"/>
</dbReference>
<evidence type="ECO:0000256" key="7">
    <source>
        <dbReference type="ARBA" id="ARBA00023269"/>
    </source>
</evidence>
<dbReference type="AlphaFoldDB" id="A0AA39FSB9"/>
<proteinExistence type="inferred from homology"/>
<dbReference type="SUPFAM" id="SSF47113">
    <property type="entry name" value="Histone-fold"/>
    <property type="match status" value="1"/>
</dbReference>
<keyword evidence="7" id="KW-0544">Nucleosome core</keyword>
<dbReference type="CDD" id="cd22911">
    <property type="entry name" value="HFD_H3"/>
    <property type="match status" value="1"/>
</dbReference>
<evidence type="ECO:0000256" key="2">
    <source>
        <dbReference type="ARBA" id="ARBA00004286"/>
    </source>
</evidence>
<dbReference type="GO" id="GO:0046982">
    <property type="term" value="F:protein heterodimerization activity"/>
    <property type="evidence" value="ECO:0007669"/>
    <property type="project" value="InterPro"/>
</dbReference>
<gene>
    <name evidence="9" type="ORF">PV327_010513</name>
</gene>
<dbReference type="FunFam" id="1.10.20.10:FF:000085">
    <property type="entry name" value="Histone H3.2"/>
    <property type="match status" value="1"/>
</dbReference>
<organism evidence="9 10">
    <name type="scientific">Microctonus hyperodae</name>
    <name type="common">Parasitoid wasp</name>
    <dbReference type="NCBI Taxonomy" id="165561"/>
    <lineage>
        <taxon>Eukaryota</taxon>
        <taxon>Metazoa</taxon>
        <taxon>Ecdysozoa</taxon>
        <taxon>Arthropoda</taxon>
        <taxon>Hexapoda</taxon>
        <taxon>Insecta</taxon>
        <taxon>Pterygota</taxon>
        <taxon>Neoptera</taxon>
        <taxon>Endopterygota</taxon>
        <taxon>Hymenoptera</taxon>
        <taxon>Apocrita</taxon>
        <taxon>Ichneumonoidea</taxon>
        <taxon>Braconidae</taxon>
        <taxon>Euphorinae</taxon>
        <taxon>Microctonus</taxon>
    </lineage>
</organism>
<name>A0AA39FSB9_MICHY</name>
<keyword evidence="10" id="KW-1185">Reference proteome</keyword>
<dbReference type="GO" id="GO:0005634">
    <property type="term" value="C:nucleus"/>
    <property type="evidence" value="ECO:0007669"/>
    <property type="project" value="UniProtKB-SubCell"/>
</dbReference>
<dbReference type="InterPro" id="IPR009072">
    <property type="entry name" value="Histone-fold"/>
</dbReference>
<comment type="caution">
    <text evidence="9">The sequence shown here is derived from an EMBL/GenBank/DDBJ whole genome shotgun (WGS) entry which is preliminary data.</text>
</comment>
<evidence type="ECO:0000313" key="9">
    <source>
        <dbReference type="EMBL" id="KAK0174783.1"/>
    </source>
</evidence>
<dbReference type="EMBL" id="JAQQBR010000006">
    <property type="protein sequence ID" value="KAK0174783.1"/>
    <property type="molecule type" value="Genomic_DNA"/>
</dbReference>
<evidence type="ECO:0000256" key="6">
    <source>
        <dbReference type="ARBA" id="ARBA00023242"/>
    </source>
</evidence>
<comment type="subcellular location">
    <subcellularLocation>
        <location evidence="2">Chromosome</location>
    </subcellularLocation>
    <subcellularLocation>
        <location evidence="1">Nucleus</location>
    </subcellularLocation>
</comment>
<dbReference type="Pfam" id="PF00125">
    <property type="entry name" value="Histone"/>
    <property type="match status" value="1"/>
</dbReference>
<dbReference type="Proteomes" id="UP001168972">
    <property type="component" value="Unassembled WGS sequence"/>
</dbReference>
<evidence type="ECO:0000256" key="3">
    <source>
        <dbReference type="ARBA" id="ARBA00010343"/>
    </source>
</evidence>
<keyword evidence="6" id="KW-0539">Nucleus</keyword>
<evidence type="ECO:0000259" key="8">
    <source>
        <dbReference type="Pfam" id="PF00125"/>
    </source>
</evidence>
<dbReference type="GO" id="GO:0003677">
    <property type="term" value="F:DNA binding"/>
    <property type="evidence" value="ECO:0007669"/>
    <property type="project" value="UniProtKB-KW"/>
</dbReference>
<dbReference type="GO" id="GO:0030527">
    <property type="term" value="F:structural constituent of chromatin"/>
    <property type="evidence" value="ECO:0007669"/>
    <property type="project" value="InterPro"/>
</dbReference>
<sequence length="134" mass="15726">MVRRKSNVRRSKRSLDKNKSAECEVLVTRKKRAKPGAKALKEIKFLRKSTALLIPKLSFSRLVREIMNEIFPRSDISRMQQSALEALQEAAEMYLVQFFEDVLLLAIHCKRVTIMQKDMILMRRLRGRNDVINH</sequence>
<dbReference type="InterPro" id="IPR007125">
    <property type="entry name" value="H2A/H2B/H3"/>
</dbReference>
<accession>A0AA39FSB9</accession>
<keyword evidence="4" id="KW-0158">Chromosome</keyword>
<reference evidence="9" key="1">
    <citation type="journal article" date="2023" name="bioRxiv">
        <title>Scaffold-level genome assemblies of two parasitoid biocontrol wasps reveal the parthenogenesis mechanism and an associated novel virus.</title>
        <authorList>
            <person name="Inwood S."/>
            <person name="Skelly J."/>
            <person name="Guhlin J."/>
            <person name="Harrop T."/>
            <person name="Goldson S."/>
            <person name="Dearden P."/>
        </authorList>
    </citation>
    <scope>NUCLEOTIDE SEQUENCE</scope>
    <source>
        <strain evidence="9">Lincoln</strain>
        <tissue evidence="9">Whole body</tissue>
    </source>
</reference>
<dbReference type="Gene3D" id="1.10.20.10">
    <property type="entry name" value="Histone, subunit A"/>
    <property type="match status" value="1"/>
</dbReference>
<evidence type="ECO:0000256" key="4">
    <source>
        <dbReference type="ARBA" id="ARBA00022454"/>
    </source>
</evidence>